<evidence type="ECO:0000256" key="4">
    <source>
        <dbReference type="ARBA" id="ARBA00022630"/>
    </source>
</evidence>
<dbReference type="GO" id="GO:0005759">
    <property type="term" value="C:mitochondrial matrix"/>
    <property type="evidence" value="ECO:0007669"/>
    <property type="project" value="UniProtKB-SubCell"/>
</dbReference>
<evidence type="ECO:0000256" key="9">
    <source>
        <dbReference type="RuleBase" id="RU362125"/>
    </source>
</evidence>
<dbReference type="Gene3D" id="1.20.140.10">
    <property type="entry name" value="Butyryl-CoA Dehydrogenase, subunit A, domain 3"/>
    <property type="match status" value="1"/>
</dbReference>
<dbReference type="AlphaFoldDB" id="A0A8I6TFD1"/>
<dbReference type="PANTHER" id="PTHR42807:SF1">
    <property type="entry name" value="GLUTARYL-COA DEHYDROGENASE, MITOCHONDRIAL"/>
    <property type="match status" value="1"/>
</dbReference>
<dbReference type="Pfam" id="PF00441">
    <property type="entry name" value="Acyl-CoA_dh_1"/>
    <property type="match status" value="1"/>
</dbReference>
<dbReference type="Gene3D" id="2.40.110.10">
    <property type="entry name" value="Butyryl-CoA Dehydrogenase, subunit A, domain 2"/>
    <property type="match status" value="1"/>
</dbReference>
<dbReference type="GO" id="GO:0004361">
    <property type="term" value="F:glutaryl-CoA dehydrogenase activity"/>
    <property type="evidence" value="ECO:0007669"/>
    <property type="project" value="TreeGrafter"/>
</dbReference>
<evidence type="ECO:0000259" key="11">
    <source>
        <dbReference type="Pfam" id="PF02770"/>
    </source>
</evidence>
<dbReference type="InterPro" id="IPR013786">
    <property type="entry name" value="AcylCoA_DH/ox_N"/>
</dbReference>
<keyword evidence="4 9" id="KW-0285">Flavoprotein</keyword>
<keyword evidence="7 9" id="KW-0560">Oxidoreductase</keyword>
<evidence type="ECO:0000256" key="3">
    <source>
        <dbReference type="ARBA" id="ARBA00009347"/>
    </source>
</evidence>
<dbReference type="GeneID" id="106664725"/>
<comment type="cofactor">
    <cofactor evidence="1 9">
        <name>FAD</name>
        <dbReference type="ChEBI" id="CHEBI:57692"/>
    </cofactor>
</comment>
<evidence type="ECO:0000256" key="1">
    <source>
        <dbReference type="ARBA" id="ARBA00001974"/>
    </source>
</evidence>
<dbReference type="InterPro" id="IPR036250">
    <property type="entry name" value="AcylCo_DH-like_C"/>
</dbReference>
<dbReference type="Pfam" id="PF02771">
    <property type="entry name" value="Acyl-CoA_dh_N"/>
    <property type="match status" value="1"/>
</dbReference>
<dbReference type="Gene3D" id="1.10.540.10">
    <property type="entry name" value="Acyl-CoA dehydrogenase/oxidase, N-terminal domain"/>
    <property type="match status" value="1"/>
</dbReference>
<organism evidence="13 14">
    <name type="scientific">Cimex lectularius</name>
    <name type="common">Bed bug</name>
    <name type="synonym">Acanthia lectularia</name>
    <dbReference type="NCBI Taxonomy" id="79782"/>
    <lineage>
        <taxon>Eukaryota</taxon>
        <taxon>Metazoa</taxon>
        <taxon>Ecdysozoa</taxon>
        <taxon>Arthropoda</taxon>
        <taxon>Hexapoda</taxon>
        <taxon>Insecta</taxon>
        <taxon>Pterygota</taxon>
        <taxon>Neoptera</taxon>
        <taxon>Paraneoptera</taxon>
        <taxon>Hemiptera</taxon>
        <taxon>Heteroptera</taxon>
        <taxon>Panheteroptera</taxon>
        <taxon>Cimicomorpha</taxon>
        <taxon>Cimicidae</taxon>
        <taxon>Cimex</taxon>
    </lineage>
</organism>
<evidence type="ECO:0000313" key="14">
    <source>
        <dbReference type="Proteomes" id="UP000494040"/>
    </source>
</evidence>
<dbReference type="GO" id="GO:0000062">
    <property type="term" value="F:fatty-acyl-CoA binding"/>
    <property type="evidence" value="ECO:0007669"/>
    <property type="project" value="TreeGrafter"/>
</dbReference>
<feature type="domain" description="Acyl-CoA dehydrogenase/oxidase C-terminal" evidence="10">
    <location>
        <begin position="263"/>
        <end position="409"/>
    </location>
</feature>
<dbReference type="GO" id="GO:0050660">
    <property type="term" value="F:flavin adenine dinucleotide binding"/>
    <property type="evidence" value="ECO:0007669"/>
    <property type="project" value="InterPro"/>
</dbReference>
<dbReference type="SUPFAM" id="SSF56645">
    <property type="entry name" value="Acyl-CoA dehydrogenase NM domain-like"/>
    <property type="match status" value="1"/>
</dbReference>
<dbReference type="CDD" id="cd01151">
    <property type="entry name" value="GCD"/>
    <property type="match status" value="1"/>
</dbReference>
<name>A0A8I6TFD1_CIMLE</name>
<dbReference type="SUPFAM" id="SSF47203">
    <property type="entry name" value="Acyl-CoA dehydrogenase C-terminal domain-like"/>
    <property type="match status" value="1"/>
</dbReference>
<dbReference type="GO" id="GO:0005743">
    <property type="term" value="C:mitochondrial inner membrane"/>
    <property type="evidence" value="ECO:0007669"/>
    <property type="project" value="TreeGrafter"/>
</dbReference>
<evidence type="ECO:0000259" key="10">
    <source>
        <dbReference type="Pfam" id="PF00441"/>
    </source>
</evidence>
<dbReference type="InterPro" id="IPR009100">
    <property type="entry name" value="AcylCoA_DH/oxidase_NM_dom_sf"/>
</dbReference>
<evidence type="ECO:0000256" key="5">
    <source>
        <dbReference type="ARBA" id="ARBA00022827"/>
    </source>
</evidence>
<dbReference type="FunFam" id="1.10.540.10:FF:000003">
    <property type="entry name" value="glutaryl-CoA dehydrogenase, mitochondrial"/>
    <property type="match status" value="1"/>
</dbReference>
<keyword evidence="14" id="KW-1185">Reference proteome</keyword>
<keyword evidence="6" id="KW-0809">Transit peptide</keyword>
<accession>A0A8I6TFD1</accession>
<dbReference type="GO" id="GO:0033539">
    <property type="term" value="P:fatty acid beta-oxidation using acyl-CoA dehydrogenase"/>
    <property type="evidence" value="ECO:0007669"/>
    <property type="project" value="TreeGrafter"/>
</dbReference>
<evidence type="ECO:0000313" key="13">
    <source>
        <dbReference type="EnsemblMetazoa" id="XP_014246179.1"/>
    </source>
</evidence>
<comment type="subcellular location">
    <subcellularLocation>
        <location evidence="2">Mitochondrion matrix</location>
    </subcellularLocation>
</comment>
<protein>
    <recommendedName>
        <fullName evidence="15">Glutaryl-CoA dehydrogenase</fullName>
    </recommendedName>
</protein>
<dbReference type="EnsemblMetazoa" id="XM_014390693.2">
    <property type="protein sequence ID" value="XP_014246179.1"/>
    <property type="gene ID" value="LOC106664725"/>
</dbReference>
<sequence length="416" mass="45979">MFAPKILRSLPANSTAVRLFSSALNVSFNWEDPLNLESKLNEDEILLRDSFRSYCQEKLMPRIVQANRNEVFDRNIMREMGEMGALGCTISGYGCSGVSSTAYGLLAREVERVDSAYRSAFSVQSSLVMFPIYKYGSEEQKQKFLPKLASGELVGCFGLTEPNFGSDAGGMESNLKYSKESKCYVLNGTKTWITNAPIADVFVVWARDKDDRRVKGVVLERGMKGLSTSKIIGKQSLRASETGTIHMDNIELKEENFLPKALGMGAPFSCLGSARLGIAWGALGAAEFCFSTARQYTLDRKQFKKPLASNQLVQKKLADMLTEIALGLHACLHVCRLKDENKLTPEMVSVLKRNSCGKALEIARTARDMLGANGISDEYHVIRHSQNLEAVNTYEGTYDIHTLILGRAITGLNAFA</sequence>
<proteinExistence type="inferred from homology"/>
<dbReference type="InterPro" id="IPR037069">
    <property type="entry name" value="AcylCoA_DH/ox_N_sf"/>
</dbReference>
<evidence type="ECO:0000256" key="2">
    <source>
        <dbReference type="ARBA" id="ARBA00004305"/>
    </source>
</evidence>
<dbReference type="InterPro" id="IPR052033">
    <property type="entry name" value="Glutaryl-CoA_DH_mitochondrial"/>
</dbReference>
<feature type="domain" description="Acyl-CoA oxidase/dehydrogenase middle" evidence="11">
    <location>
        <begin position="156"/>
        <end position="249"/>
    </location>
</feature>
<keyword evidence="8" id="KW-0496">Mitochondrion</keyword>
<evidence type="ECO:0000259" key="12">
    <source>
        <dbReference type="Pfam" id="PF02771"/>
    </source>
</evidence>
<dbReference type="InterPro" id="IPR006091">
    <property type="entry name" value="Acyl-CoA_Oxase/DH_mid-dom"/>
</dbReference>
<keyword evidence="5 9" id="KW-0274">FAD</keyword>
<dbReference type="GO" id="GO:0046949">
    <property type="term" value="P:fatty-acyl-CoA biosynthetic process"/>
    <property type="evidence" value="ECO:0007669"/>
    <property type="project" value="TreeGrafter"/>
</dbReference>
<dbReference type="FunFam" id="1.20.140.10:FF:000006">
    <property type="entry name" value="Glutaryl-CoA dehydrogenase, mitochondrial"/>
    <property type="match status" value="1"/>
</dbReference>
<dbReference type="Proteomes" id="UP000494040">
    <property type="component" value="Unassembled WGS sequence"/>
</dbReference>
<dbReference type="PANTHER" id="PTHR42807">
    <property type="entry name" value="GLUTARYL-COA DEHYDROGENASE, MITOCHONDRIAL"/>
    <property type="match status" value="1"/>
</dbReference>
<dbReference type="OMA" id="HMMNLES"/>
<dbReference type="OrthoDB" id="435240at2759"/>
<evidence type="ECO:0000256" key="8">
    <source>
        <dbReference type="ARBA" id="ARBA00023128"/>
    </source>
</evidence>
<dbReference type="Pfam" id="PF02770">
    <property type="entry name" value="Acyl-CoA_dh_M"/>
    <property type="match status" value="1"/>
</dbReference>
<evidence type="ECO:0008006" key="15">
    <source>
        <dbReference type="Google" id="ProtNLM"/>
    </source>
</evidence>
<feature type="domain" description="Acyl-CoA dehydrogenase/oxidase N-terminal" evidence="12">
    <location>
        <begin position="42"/>
        <end position="152"/>
    </location>
</feature>
<evidence type="ECO:0000256" key="6">
    <source>
        <dbReference type="ARBA" id="ARBA00022946"/>
    </source>
</evidence>
<reference evidence="13" key="1">
    <citation type="submission" date="2022-01" db="UniProtKB">
        <authorList>
            <consortium name="EnsemblMetazoa"/>
        </authorList>
    </citation>
    <scope>IDENTIFICATION</scope>
</reference>
<dbReference type="KEGG" id="clec:106664725"/>
<evidence type="ECO:0000256" key="7">
    <source>
        <dbReference type="ARBA" id="ARBA00023002"/>
    </source>
</evidence>
<dbReference type="InterPro" id="IPR046373">
    <property type="entry name" value="Acyl-CoA_Oxase/DH_mid-dom_sf"/>
</dbReference>
<comment type="similarity">
    <text evidence="3 9">Belongs to the acyl-CoA dehydrogenase family.</text>
</comment>
<dbReference type="InterPro" id="IPR009075">
    <property type="entry name" value="AcylCo_DH/oxidase_C"/>
</dbReference>
<dbReference type="RefSeq" id="XP_014246179.1">
    <property type="nucleotide sequence ID" value="XM_014390693.2"/>
</dbReference>